<feature type="compositionally biased region" description="Pro residues" evidence="1">
    <location>
        <begin position="221"/>
        <end position="282"/>
    </location>
</feature>
<evidence type="ECO:0000256" key="2">
    <source>
        <dbReference type="SAM" id="SignalP"/>
    </source>
</evidence>
<keyword evidence="4" id="KW-1185">Reference proteome</keyword>
<feature type="chain" id="PRO_5045547996" evidence="2">
    <location>
        <begin position="24"/>
        <end position="450"/>
    </location>
</feature>
<dbReference type="PRINTS" id="PR01217">
    <property type="entry name" value="PRICHEXTENSN"/>
</dbReference>
<comment type="caution">
    <text evidence="3">The sequence shown here is derived from an EMBL/GenBank/DDBJ whole genome shotgun (WGS) entry which is preliminary data.</text>
</comment>
<gene>
    <name evidence="3" type="ORF">PCOR1329_LOCUS35834</name>
</gene>
<feature type="signal peptide" evidence="2">
    <location>
        <begin position="1"/>
        <end position="23"/>
    </location>
</feature>
<dbReference type="EMBL" id="CAUYUJ010014373">
    <property type="protein sequence ID" value="CAK0840371.1"/>
    <property type="molecule type" value="Genomic_DNA"/>
</dbReference>
<name>A0ABN9T696_9DINO</name>
<keyword evidence="2" id="KW-0732">Signal</keyword>
<sequence>MTCARSSLLVCVQLFLCLGGTCALHSRSVSKSLASTGTTWAKIYQIQDGPESSYAFPLTTGAYGNITSSEIGSSHAKYSDSDINAMASARDGYTHVYQITSSDCASYLYVRSNDNYVDTSASFGLTKDNTQVCLSSAYESCSTWATLRSTFHGIDLLYSSPNLGGETCCRYMFGHGTVDCLFGPSGHRCVNGGGACVNVAFNSKYKKLDQVAFYIWTSTPSPTPSPTPEPTSSPTPSPTPSPPTPSPTPQPTFSPTPSPTSSPTPSPTPEPTSSPSPSPTPGPTSSSTSASAMGDPHMTSITGAKFDIVRPGNHTLLHIPRFSTQGDDLIDVRGFVKHEGSTCLDMYIDSLHITGKWVDERHLGVLSFFSGKRTELSDNWLTFGVLKLKVVHGSTSGGTKYLNLFAKDLSKVHFSIGGILGLDDHSQAATREEECKRAISLLVKMSANDP</sequence>
<protein>
    <submittedName>
        <fullName evidence="3">Uncharacterized protein</fullName>
    </submittedName>
</protein>
<reference evidence="3" key="1">
    <citation type="submission" date="2023-10" db="EMBL/GenBank/DDBJ databases">
        <authorList>
            <person name="Chen Y."/>
            <person name="Shah S."/>
            <person name="Dougan E. K."/>
            <person name="Thang M."/>
            <person name="Chan C."/>
        </authorList>
    </citation>
    <scope>NUCLEOTIDE SEQUENCE [LARGE SCALE GENOMIC DNA]</scope>
</reference>
<feature type="region of interest" description="Disordered" evidence="1">
    <location>
        <begin position="220"/>
        <end position="299"/>
    </location>
</feature>
<evidence type="ECO:0000313" key="4">
    <source>
        <dbReference type="Proteomes" id="UP001189429"/>
    </source>
</evidence>
<evidence type="ECO:0000313" key="3">
    <source>
        <dbReference type="EMBL" id="CAK0840371.1"/>
    </source>
</evidence>
<dbReference type="PANTHER" id="PTHR48148:SF2">
    <property type="entry name" value="PA14 DOMAIN-CONTAINING PROTEIN"/>
    <property type="match status" value="1"/>
</dbReference>
<evidence type="ECO:0000256" key="1">
    <source>
        <dbReference type="SAM" id="MobiDB-lite"/>
    </source>
</evidence>
<dbReference type="PANTHER" id="PTHR48148">
    <property type="entry name" value="KERATINOCYTE PROLINE-RICH PROTEIN"/>
    <property type="match status" value="1"/>
</dbReference>
<proteinExistence type="predicted"/>
<accession>A0ABN9T696</accession>
<organism evidence="3 4">
    <name type="scientific">Prorocentrum cordatum</name>
    <dbReference type="NCBI Taxonomy" id="2364126"/>
    <lineage>
        <taxon>Eukaryota</taxon>
        <taxon>Sar</taxon>
        <taxon>Alveolata</taxon>
        <taxon>Dinophyceae</taxon>
        <taxon>Prorocentrales</taxon>
        <taxon>Prorocentraceae</taxon>
        <taxon>Prorocentrum</taxon>
    </lineage>
</organism>
<dbReference type="Proteomes" id="UP001189429">
    <property type="component" value="Unassembled WGS sequence"/>
</dbReference>